<sequence>MAQYRLSTAAQADLVDILSWSQQRFGVPARMRYQALIATAWRDLAAQPCRAGSMERPELGDGVRSWHLRLSRDRARTATGIVRHPRHFLIYRMHGEQLVIGRVLHDAMELERHLASDSPWDEG</sequence>
<dbReference type="InterPro" id="IPR035093">
    <property type="entry name" value="RelE/ParE_toxin_dom_sf"/>
</dbReference>
<dbReference type="Gene3D" id="3.30.2310.20">
    <property type="entry name" value="RelE-like"/>
    <property type="match status" value="1"/>
</dbReference>
<dbReference type="AlphaFoldDB" id="A0A7T2YQ85"/>
<organism evidence="2 3">
    <name type="scientific">Delftia lacustris</name>
    <dbReference type="NCBI Taxonomy" id="558537"/>
    <lineage>
        <taxon>Bacteria</taxon>
        <taxon>Pseudomonadati</taxon>
        <taxon>Pseudomonadota</taxon>
        <taxon>Betaproteobacteria</taxon>
        <taxon>Burkholderiales</taxon>
        <taxon>Comamonadaceae</taxon>
        <taxon>Delftia</taxon>
    </lineage>
</organism>
<dbReference type="InterPro" id="IPR007712">
    <property type="entry name" value="RelE/ParE_toxin"/>
</dbReference>
<proteinExistence type="predicted"/>
<evidence type="ECO:0000313" key="2">
    <source>
        <dbReference type="EMBL" id="QPS79799.1"/>
    </source>
</evidence>
<protein>
    <submittedName>
        <fullName evidence="2">Type II toxin-antitoxin system RelE/ParE family toxin</fullName>
    </submittedName>
</protein>
<evidence type="ECO:0000256" key="1">
    <source>
        <dbReference type="ARBA" id="ARBA00022649"/>
    </source>
</evidence>
<keyword evidence="1" id="KW-1277">Toxin-antitoxin system</keyword>
<name>A0A7T2YQ85_9BURK</name>
<dbReference type="RefSeq" id="WP_034348590.1">
    <property type="nucleotide sequence ID" value="NZ_CP065748.1"/>
</dbReference>
<dbReference type="KEGG" id="dla:I6G47_22670"/>
<keyword evidence="3" id="KW-1185">Reference proteome</keyword>
<reference evidence="2 3" key="1">
    <citation type="submission" date="2020-12" db="EMBL/GenBank/DDBJ databases">
        <title>FDA dAtabase for Regulatory Grade micrObial Sequences (FDA-ARGOS): Supporting development and validation of Infectious Disease Dx tests.</title>
        <authorList>
            <person name="Sproer C."/>
            <person name="Gronow S."/>
            <person name="Severitt S."/>
            <person name="Schroder I."/>
            <person name="Tallon L."/>
            <person name="Sadzewicz L."/>
            <person name="Zhao X."/>
            <person name="Boylan J."/>
            <person name="Ott S."/>
            <person name="Bowen H."/>
            <person name="Vavikolanu K."/>
            <person name="Mehta A."/>
            <person name="Aluvathingal J."/>
            <person name="Nadendla S."/>
            <person name="Lowell S."/>
            <person name="Myers T."/>
            <person name="Yan Y."/>
            <person name="Sichtig H."/>
        </authorList>
    </citation>
    <scope>NUCLEOTIDE SEQUENCE [LARGE SCALE GENOMIC DNA]</scope>
    <source>
        <strain evidence="2 3">FDAARGOS_890</strain>
    </source>
</reference>
<gene>
    <name evidence="2" type="ORF">I6G47_22670</name>
</gene>
<accession>A0A7T2YQ85</accession>
<dbReference type="EMBL" id="CP065748">
    <property type="protein sequence ID" value="QPS79799.1"/>
    <property type="molecule type" value="Genomic_DNA"/>
</dbReference>
<evidence type="ECO:0000313" key="3">
    <source>
        <dbReference type="Proteomes" id="UP000595064"/>
    </source>
</evidence>
<dbReference type="Pfam" id="PF05016">
    <property type="entry name" value="ParE_toxin"/>
    <property type="match status" value="1"/>
</dbReference>
<dbReference type="Proteomes" id="UP000595064">
    <property type="component" value="Chromosome"/>
</dbReference>